<evidence type="ECO:0000313" key="4">
    <source>
        <dbReference type="Proteomes" id="UP000268014"/>
    </source>
</evidence>
<dbReference type="WBParaSite" id="HPLM_0000804601-mRNA-1">
    <property type="protein sequence ID" value="HPLM_0000804601-mRNA-1"/>
    <property type="gene ID" value="HPLM_0000804601"/>
</dbReference>
<feature type="compositionally biased region" description="Polar residues" evidence="1">
    <location>
        <begin position="242"/>
        <end position="253"/>
    </location>
</feature>
<dbReference type="InterPro" id="IPR001283">
    <property type="entry name" value="CRISP-related"/>
</dbReference>
<dbReference type="PANTHER" id="PTHR10334">
    <property type="entry name" value="CYSTEINE-RICH SECRETORY PROTEIN-RELATED"/>
    <property type="match status" value="1"/>
</dbReference>
<reference evidence="5" key="1">
    <citation type="submission" date="2017-02" db="UniProtKB">
        <authorList>
            <consortium name="WormBaseParasite"/>
        </authorList>
    </citation>
    <scope>IDENTIFICATION</scope>
</reference>
<dbReference type="Proteomes" id="UP000268014">
    <property type="component" value="Unassembled WGS sequence"/>
</dbReference>
<dbReference type="PRINTS" id="PR00837">
    <property type="entry name" value="V5TPXLIKE"/>
</dbReference>
<protein>
    <submittedName>
        <fullName evidence="5">SCP domain-containing protein</fullName>
    </submittedName>
</protein>
<evidence type="ECO:0000313" key="3">
    <source>
        <dbReference type="EMBL" id="VDO33680.1"/>
    </source>
</evidence>
<dbReference type="STRING" id="6290.A0A0N4WC36"/>
<feature type="domain" description="SCP" evidence="2">
    <location>
        <begin position="45"/>
        <end position="184"/>
    </location>
</feature>
<evidence type="ECO:0000259" key="2">
    <source>
        <dbReference type="SMART" id="SM00198"/>
    </source>
</evidence>
<dbReference type="FunFam" id="3.40.33.10:FF:000033">
    <property type="entry name" value="Protein lon-1"/>
    <property type="match status" value="1"/>
</dbReference>
<sequence length="274" mass="30847">SHQFVTGPSSTKTEEHKSIRGKRDYYYSPYYYVNQLLVAPDPPNPYLQKWITHEHNRYRRMVPASDMNMLYWSHELAASAQRHANTCDFRHSRGRVNVGENIWAAPYSNYSDAISLWFNEVHNPYCGCNHAYKHCCGHYVQVVWAKTNLVGCGFARCRDVQGVLGHGHRNVFVCHYNPQGNTVLVTGSGQLYALPAFTWATGNKGPCSDCPPSAPACFQGLCYMPSERYSAMAVEHYTSTDRAVTESPQFTENTDSTTDSTPWTDSSSSSDPGF</sequence>
<dbReference type="AlphaFoldDB" id="A0A0N4WC36"/>
<dbReference type="GO" id="GO:0005576">
    <property type="term" value="C:extracellular region"/>
    <property type="evidence" value="ECO:0007669"/>
    <property type="project" value="InterPro"/>
</dbReference>
<feature type="region of interest" description="Disordered" evidence="1">
    <location>
        <begin position="242"/>
        <end position="274"/>
    </location>
</feature>
<accession>A0A0N4WC36</accession>
<evidence type="ECO:0000256" key="1">
    <source>
        <dbReference type="SAM" id="MobiDB-lite"/>
    </source>
</evidence>
<dbReference type="SUPFAM" id="SSF55797">
    <property type="entry name" value="PR-1-like"/>
    <property type="match status" value="1"/>
</dbReference>
<dbReference type="EMBL" id="UZAF01016771">
    <property type="protein sequence ID" value="VDO33680.1"/>
    <property type="molecule type" value="Genomic_DNA"/>
</dbReference>
<dbReference type="Pfam" id="PF00188">
    <property type="entry name" value="CAP"/>
    <property type="match status" value="1"/>
</dbReference>
<dbReference type="OMA" id="IGENIWA"/>
<evidence type="ECO:0000313" key="5">
    <source>
        <dbReference type="WBParaSite" id="HPLM_0000804601-mRNA-1"/>
    </source>
</evidence>
<dbReference type="PROSITE" id="PS01009">
    <property type="entry name" value="CRISP_1"/>
    <property type="match status" value="1"/>
</dbReference>
<dbReference type="SMART" id="SM00198">
    <property type="entry name" value="SCP"/>
    <property type="match status" value="1"/>
</dbReference>
<name>A0A0N4WC36_HAEPC</name>
<dbReference type="InterPro" id="IPR035940">
    <property type="entry name" value="CAP_sf"/>
</dbReference>
<proteinExistence type="predicted"/>
<gene>
    <name evidence="3" type="ORF">HPLM_LOCUS8038</name>
</gene>
<dbReference type="CDD" id="cd05380">
    <property type="entry name" value="CAP_euk"/>
    <property type="match status" value="1"/>
</dbReference>
<dbReference type="InterPro" id="IPR018244">
    <property type="entry name" value="Allrgn_V5/Tpx1_CS"/>
</dbReference>
<dbReference type="OrthoDB" id="43654at2759"/>
<keyword evidence="4" id="KW-1185">Reference proteome</keyword>
<dbReference type="InterPro" id="IPR014044">
    <property type="entry name" value="CAP_dom"/>
</dbReference>
<reference evidence="3 4" key="2">
    <citation type="submission" date="2018-11" db="EMBL/GenBank/DDBJ databases">
        <authorList>
            <consortium name="Pathogen Informatics"/>
        </authorList>
    </citation>
    <scope>NUCLEOTIDE SEQUENCE [LARGE SCALE GENOMIC DNA]</scope>
    <source>
        <strain evidence="3 4">MHpl1</strain>
    </source>
</reference>
<feature type="compositionally biased region" description="Low complexity" evidence="1">
    <location>
        <begin position="254"/>
        <end position="274"/>
    </location>
</feature>
<organism evidence="5">
    <name type="scientific">Haemonchus placei</name>
    <name type="common">Barber's pole worm</name>
    <dbReference type="NCBI Taxonomy" id="6290"/>
    <lineage>
        <taxon>Eukaryota</taxon>
        <taxon>Metazoa</taxon>
        <taxon>Ecdysozoa</taxon>
        <taxon>Nematoda</taxon>
        <taxon>Chromadorea</taxon>
        <taxon>Rhabditida</taxon>
        <taxon>Rhabditina</taxon>
        <taxon>Rhabditomorpha</taxon>
        <taxon>Strongyloidea</taxon>
        <taxon>Trichostrongylidae</taxon>
        <taxon>Haemonchus</taxon>
    </lineage>
</organism>
<dbReference type="Gene3D" id="3.40.33.10">
    <property type="entry name" value="CAP"/>
    <property type="match status" value="1"/>
</dbReference>